<feature type="signal peptide" evidence="1">
    <location>
        <begin position="1"/>
        <end position="23"/>
    </location>
</feature>
<comment type="caution">
    <text evidence="2">The sequence shown here is derived from an EMBL/GenBank/DDBJ whole genome shotgun (WGS) entry which is preliminary data.</text>
</comment>
<evidence type="ECO:0000256" key="1">
    <source>
        <dbReference type="SAM" id="SignalP"/>
    </source>
</evidence>
<gene>
    <name evidence="2" type="ORF">ACFQPB_18650</name>
</gene>
<dbReference type="EMBL" id="JBHTCA010000020">
    <property type="protein sequence ID" value="MFC7410883.1"/>
    <property type="molecule type" value="Genomic_DNA"/>
</dbReference>
<keyword evidence="3" id="KW-1185">Reference proteome</keyword>
<organism evidence="2 3">
    <name type="scientific">Hydrogenophaga atypica</name>
    <dbReference type="NCBI Taxonomy" id="249409"/>
    <lineage>
        <taxon>Bacteria</taxon>
        <taxon>Pseudomonadati</taxon>
        <taxon>Pseudomonadota</taxon>
        <taxon>Betaproteobacteria</taxon>
        <taxon>Burkholderiales</taxon>
        <taxon>Comamonadaceae</taxon>
        <taxon>Hydrogenophaga</taxon>
    </lineage>
</organism>
<keyword evidence="1" id="KW-0732">Signal</keyword>
<protein>
    <recommendedName>
        <fullName evidence="4">DUF4124 domain-containing protein</fullName>
    </recommendedName>
</protein>
<name>A0ABW2QND6_9BURK</name>
<accession>A0ABW2QND6</accession>
<evidence type="ECO:0008006" key="4">
    <source>
        <dbReference type="Google" id="ProtNLM"/>
    </source>
</evidence>
<reference evidence="3" key="1">
    <citation type="journal article" date="2019" name="Int. J. Syst. Evol. Microbiol.">
        <title>The Global Catalogue of Microorganisms (GCM) 10K type strain sequencing project: providing services to taxonomists for standard genome sequencing and annotation.</title>
        <authorList>
            <consortium name="The Broad Institute Genomics Platform"/>
            <consortium name="The Broad Institute Genome Sequencing Center for Infectious Disease"/>
            <person name="Wu L."/>
            <person name="Ma J."/>
        </authorList>
    </citation>
    <scope>NUCLEOTIDE SEQUENCE [LARGE SCALE GENOMIC DNA]</scope>
    <source>
        <strain evidence="3">CGMCC 1.12371</strain>
    </source>
</reference>
<evidence type="ECO:0000313" key="3">
    <source>
        <dbReference type="Proteomes" id="UP001596501"/>
    </source>
</evidence>
<dbReference type="Proteomes" id="UP001596501">
    <property type="component" value="Unassembled WGS sequence"/>
</dbReference>
<feature type="chain" id="PRO_5045260752" description="DUF4124 domain-containing protein" evidence="1">
    <location>
        <begin position="24"/>
        <end position="218"/>
    </location>
</feature>
<dbReference type="RefSeq" id="WP_382226479.1">
    <property type="nucleotide sequence ID" value="NZ_JBHTCA010000020.1"/>
</dbReference>
<evidence type="ECO:0000313" key="2">
    <source>
        <dbReference type="EMBL" id="MFC7410883.1"/>
    </source>
</evidence>
<sequence>MKTRLAVVALLWCCSFIATSANAQLNKCISPAGKVEYRQGMCEGAAKQGRMTGGTVSTVDAMPEHEIQRLLAPERIYSSGGVGGYQASQQGRRVPSEIDIRNMETSANSLGLSERERLMRRAEIAAARNLRAGGSGQLDTSALQAHDARRAERRRQAAAAAAASAAENHHPTITRMKSCNGGSCFDSQGTRYREAGGNRMVRQDGTSCRQSGGRLICN</sequence>
<proteinExistence type="predicted"/>